<dbReference type="SUPFAM" id="SSF46689">
    <property type="entry name" value="Homeodomain-like"/>
    <property type="match status" value="3"/>
</dbReference>
<evidence type="ECO:0000313" key="7">
    <source>
        <dbReference type="Proteomes" id="UP000006727"/>
    </source>
</evidence>
<dbReference type="EnsemblPlants" id="Pp3c4_6990V3.2">
    <property type="protein sequence ID" value="Pp3c4_6990V3.2"/>
    <property type="gene ID" value="Pp3c4_6990"/>
</dbReference>
<reference evidence="6 7" key="1">
    <citation type="journal article" date="2008" name="Science">
        <title>The Physcomitrella genome reveals evolutionary insights into the conquest of land by plants.</title>
        <authorList>
            <person name="Rensing S."/>
            <person name="Lang D."/>
            <person name="Zimmer A."/>
            <person name="Terry A."/>
            <person name="Salamov A."/>
            <person name="Shapiro H."/>
            <person name="Nishiyama T."/>
            <person name="Perroud P.-F."/>
            <person name="Lindquist E."/>
            <person name="Kamisugi Y."/>
            <person name="Tanahashi T."/>
            <person name="Sakakibara K."/>
            <person name="Fujita T."/>
            <person name="Oishi K."/>
            <person name="Shin-I T."/>
            <person name="Kuroki Y."/>
            <person name="Toyoda A."/>
            <person name="Suzuki Y."/>
            <person name="Hashimoto A."/>
            <person name="Yamaguchi K."/>
            <person name="Sugano A."/>
            <person name="Kohara Y."/>
            <person name="Fujiyama A."/>
            <person name="Anterola A."/>
            <person name="Aoki S."/>
            <person name="Ashton N."/>
            <person name="Barbazuk W.B."/>
            <person name="Barker E."/>
            <person name="Bennetzen J."/>
            <person name="Bezanilla M."/>
            <person name="Blankenship R."/>
            <person name="Cho S.H."/>
            <person name="Dutcher S."/>
            <person name="Estelle M."/>
            <person name="Fawcett J.A."/>
            <person name="Gundlach H."/>
            <person name="Hanada K."/>
            <person name="Heyl A."/>
            <person name="Hicks K.A."/>
            <person name="Hugh J."/>
            <person name="Lohr M."/>
            <person name="Mayer K."/>
            <person name="Melkozernov A."/>
            <person name="Murata T."/>
            <person name="Nelson D."/>
            <person name="Pils B."/>
            <person name="Prigge M."/>
            <person name="Reiss B."/>
            <person name="Renner T."/>
            <person name="Rombauts S."/>
            <person name="Rushton P."/>
            <person name="Sanderfoot A."/>
            <person name="Schween G."/>
            <person name="Shiu S.-H."/>
            <person name="Stueber K."/>
            <person name="Theodoulou F.L."/>
            <person name="Tu H."/>
            <person name="Van de Peer Y."/>
            <person name="Verrier P.J."/>
            <person name="Waters E."/>
            <person name="Wood A."/>
            <person name="Yang L."/>
            <person name="Cove D."/>
            <person name="Cuming A."/>
            <person name="Hasebe M."/>
            <person name="Lucas S."/>
            <person name="Mishler D.B."/>
            <person name="Reski R."/>
            <person name="Grigoriev I."/>
            <person name="Quatrano R.S."/>
            <person name="Boore J.L."/>
        </authorList>
    </citation>
    <scope>NUCLEOTIDE SEQUENCE [LARGE SCALE GENOMIC DNA]</scope>
    <source>
        <strain evidence="6 7">cv. Gransden 2004</strain>
    </source>
</reference>
<evidence type="ECO:0000256" key="2">
    <source>
        <dbReference type="SAM" id="MobiDB-lite"/>
    </source>
</evidence>
<feature type="compositionally biased region" description="Basic and acidic residues" evidence="2">
    <location>
        <begin position="2425"/>
        <end position="2434"/>
    </location>
</feature>
<feature type="compositionally biased region" description="Basic and acidic residues" evidence="2">
    <location>
        <begin position="156"/>
        <end position="166"/>
    </location>
</feature>
<dbReference type="PANTHER" id="PTHR47340:SF1">
    <property type="entry name" value="DUPLICATED HOMEODOMAIN-LIKE SUPERFAMILY PROTEIN"/>
    <property type="match status" value="1"/>
</dbReference>
<feature type="domain" description="Myb-like" evidence="3">
    <location>
        <begin position="1745"/>
        <end position="1795"/>
    </location>
</feature>
<name>A0A7I4E193_PHYPA</name>
<dbReference type="PROSITE" id="PS50090">
    <property type="entry name" value="MYB_LIKE"/>
    <property type="match status" value="1"/>
</dbReference>
<evidence type="ECO:0000259" key="4">
    <source>
        <dbReference type="PROSITE" id="PS51293"/>
    </source>
</evidence>
<feature type="compositionally biased region" description="Basic and acidic residues" evidence="2">
    <location>
        <begin position="2616"/>
        <end position="2628"/>
    </location>
</feature>
<feature type="compositionally biased region" description="Basic and acidic residues" evidence="2">
    <location>
        <begin position="1459"/>
        <end position="1482"/>
    </location>
</feature>
<reference evidence="6" key="3">
    <citation type="submission" date="2020-12" db="UniProtKB">
        <authorList>
            <consortium name="EnsemblPlants"/>
        </authorList>
    </citation>
    <scope>IDENTIFICATION</scope>
</reference>
<dbReference type="InterPro" id="IPR009057">
    <property type="entry name" value="Homeodomain-like_sf"/>
</dbReference>
<reference evidence="6 7" key="2">
    <citation type="journal article" date="2018" name="Plant J.">
        <title>The Physcomitrella patens chromosome-scale assembly reveals moss genome structure and evolution.</title>
        <authorList>
            <person name="Lang D."/>
            <person name="Ullrich K.K."/>
            <person name="Murat F."/>
            <person name="Fuchs J."/>
            <person name="Jenkins J."/>
            <person name="Haas F.B."/>
            <person name="Piednoel M."/>
            <person name="Gundlach H."/>
            <person name="Van Bel M."/>
            <person name="Meyberg R."/>
            <person name="Vives C."/>
            <person name="Morata J."/>
            <person name="Symeonidi A."/>
            <person name="Hiss M."/>
            <person name="Muchero W."/>
            <person name="Kamisugi Y."/>
            <person name="Saleh O."/>
            <person name="Blanc G."/>
            <person name="Decker E.L."/>
            <person name="van Gessel N."/>
            <person name="Grimwood J."/>
            <person name="Hayes R.D."/>
            <person name="Graham S.W."/>
            <person name="Gunter L.E."/>
            <person name="McDaniel S.F."/>
            <person name="Hoernstein S.N.W."/>
            <person name="Larsson A."/>
            <person name="Li F.W."/>
            <person name="Perroud P.F."/>
            <person name="Phillips J."/>
            <person name="Ranjan P."/>
            <person name="Rokshar D.S."/>
            <person name="Rothfels C.J."/>
            <person name="Schneider L."/>
            <person name="Shu S."/>
            <person name="Stevenson D.W."/>
            <person name="Thummler F."/>
            <person name="Tillich M."/>
            <person name="Villarreal Aguilar J.C."/>
            <person name="Widiez T."/>
            <person name="Wong G.K."/>
            <person name="Wymore A."/>
            <person name="Zhang Y."/>
            <person name="Zimmer A.D."/>
            <person name="Quatrano R.S."/>
            <person name="Mayer K.F.X."/>
            <person name="Goodstein D."/>
            <person name="Casacuberta J.M."/>
            <person name="Vandepoele K."/>
            <person name="Reski R."/>
            <person name="Cuming A.C."/>
            <person name="Tuskan G.A."/>
            <person name="Maumus F."/>
            <person name="Salse J."/>
            <person name="Schmutz J."/>
            <person name="Rensing S.A."/>
        </authorList>
    </citation>
    <scope>NUCLEOTIDE SEQUENCE [LARGE SCALE GENOMIC DNA]</scope>
    <source>
        <strain evidence="6 7">cv. Gransden 2004</strain>
    </source>
</reference>
<dbReference type="EMBL" id="ABEU02000004">
    <property type="status" value="NOT_ANNOTATED_CDS"/>
    <property type="molecule type" value="Genomic_DNA"/>
</dbReference>
<dbReference type="PROSITE" id="PS51294">
    <property type="entry name" value="HTH_MYB"/>
    <property type="match status" value="1"/>
</dbReference>
<feature type="compositionally biased region" description="Polar residues" evidence="2">
    <location>
        <begin position="2370"/>
        <end position="2379"/>
    </location>
</feature>
<feature type="region of interest" description="Disordered" evidence="2">
    <location>
        <begin position="2148"/>
        <end position="2235"/>
    </location>
</feature>
<feature type="region of interest" description="Disordered" evidence="2">
    <location>
        <begin position="1724"/>
        <end position="1755"/>
    </location>
</feature>
<gene>
    <name evidence="6" type="primary">LOC112281923</name>
</gene>
<dbReference type="InterPro" id="IPR017884">
    <property type="entry name" value="SANT_dom"/>
</dbReference>
<sequence>MYSPGRGDARATALPNARDSSTSMPIDHSSAWQREPYNRDVRLDRGDRERTIGGKREWNSDRASPGAPYQRGFGGLHPVNGYLGPPSKRRLNGRHIGFHAGNGRYGSAGQRGEPSFGSFVPLENGLAPKFEQESFYLGSGRPVVNTGFSSGPGLDYRSKELGERQRKGSFLTSGDGRDGGSSGVNVQHVRLYPSQVLTEVENTSWERERPKGQDGNGWESSQRSEREHRERLLGKAESFSRREGRFSQFEEGRERSQVDKDSDGSKLDRCGSSSWDRCSGDTMCGSKVSANGFDWRRKERSTSVSASRNASNGCSKESVVRPPVLDVSGSPSSPQLSLRSTPSALVEVSRDDGNHPSPAKRPRLGWGQGLAKYEKKNEVVETDDIFVSGSVDSASGSKRSSVTAVSGVKTEVVQMLGLQAAEESSVSVISKLSTLPLPKVSSSPLQKALETGVSKSSVESRAVEEVLGKACEMVADEAVRSSSNFTTPGVRAEDLVKTADVCALTECSLELSVRQSYSWEPVEKPTAWKESNSCQASPTVPCSVEQCCGVEVTQEVCSTGDTTWWSKEDILQRVEKLESEIEQVERELSTSKRFGSLRNDTHMPVPEIFENSANADLGTKLEPGDYGPQVLADNAVSSHAGSMECRDSSQLILVSFPNRICSVSAECISHSVSSLETGAAVGAGPPMCNQAMGSKHRNMENEVLVMEEWQSHEGEKEATSDQTMVESEGEGSLVSSPSAEVYLPHMTLRERAGVEVRVSKSAIAKMESSDAAMVVGDVEAVARGLIGENKDQARHASEAFLHLLSQGGRGEGKVYSCPVEAPVWKENVERHVRNQEKMLEKIAERRQSARFVEQVLTIKFRALKDAWRQEQFGTSQQQRGTKPVRRWEAEKRGGTAGCHRSSLRLRPVQAGGGKLEAQSEESMKRVMVEPVVGPLRPALKMPAMILGERERLARRFESNNALVEDPVRVESERKSMNPWSAEERRVFLEKFAVYNKNFSKIASHLEYKTTADCVEFYCRNQKSEDFEKIRRRQQLQKRRDCSRLGGSFLSTGLQPNSRQREANIDARSEGWNMQTSGAVSTVCQITVGAKAARSSTHHKPLERQRTSSSLDPGSLPAVVEIAKSTSGKESRPSGIPPLPSGAAGSGTTGSCSLSSATAASVKVSRERTSVKSNWNGGSAVARSGTKEQQMSGPKGARSVNIRRGLTTSAGEETDAQWTDKERELFTEAVRLFRRDFESIAAHVGSTKSEGQCKSFFSKTRKRLRLDQLVEKHQAALNFSADAAVAESPECIDVQMEEVPGAAAEVVLVASLEANIYPSLGEEKVWNEATESGKVEEVANDVSIQATEAVEAEMCEDIAAEKTVEEESCEDVVVAKAVEEGLCEGVAIERAGKEEIFDNAAVHKAVEEVLSEDVKVEMAVKEETVEDVAIVMAVEDALSEVVSDEKAVEEVLSEDLLDEKAMEDGSIEEKAGEDGSIEEKAGEDGSVEVKTVENEGVVRKAVEHGAVKDVVVDDETVDDVAEEGVVGVIEVVETVDFVGVSMDLTVESAVCPLESPDIVENLEKAEADVGAGACSMNECDTGEAEDVVAACIKAEPVVVDEGVVSEPLTVDAGEELPAGNSSGSSADCGMQEEGDAVEVAKGAESVVESVKREVDAGDDKGLGTVVATSILASEEQIVEASGAVDVKHQAGSPQMAVSTGTESGSCAIGAEGACHSGKAAYATTSSMHGSQQCREKSGRVGSGEAKSRREPTSWTQEEKEVFADIIRNHGKDWTRLHECLPTKSLTQIKTYFQNSKAKLGLVNSEGVSVGGGRGSGSRKRKAEEVDNMSNNVGCVNGRIESKCGSVSGGDVDGGGQKVKGGMGDPPSMSVSAGMGTIPVGLEGLAYPFFGQRVEDQMALHQFIRQLQLCNPNGFPQNIPPMLHPLLQQQGLGVFPDPGLQRAGPPNLQQQFAASMSQKTSQSMGLQLALQGPGVGQQSGAVDLHQQGAHQLLNSQAARSQQQLLANMMQQQAAAQLQQQQHPCSKSVVHSLQQAVLLQPGQVAQRQQQQLMSPQVVHHSQAHQAGGQHQQYQALLQHQQFQQTVQHFQQQQDHVQAQALIHQHHSSHAPLPPSLVSSSKSIAVMPLPQHLSKIPLAPVLQQGIAVHEERNGAGVTSSRVNEGSAGSSHCEDASIQQVESGELRGSCSNGGPRGQDFSRAEFHQLSGAVQRAPPSQTAVPLRPSPISATESPQTRPGDVKLFGQSLLSQPTCSAGLQSAARAAPCATDKVSLQQSPVHTMTLSSTTGTSVPAATVSKVYGSETSFGGMSSMSDGRQSIWPSLGNLGSIETRNIANGMHLQAGPLWKSKERESKLHNMQESRMFREARDAEPGQSTPTNSYKLQPLEHSRNIQEHSRSEGFPSLNNPGFYLNEQGGGGGFSVSSVEASRPELERRNESSSIGSSGCERGPSTCGRSSRGQMDSFAMKAAGLLANGPQVPRTMMNSLMAVADLHQSRSLLSGIGSPRLEDHQCGNFIRQAANGAAVDTLKADASVGLAGPLAAPQAHLSGGDLLQQCVRDSGMYFTQHYSHLADHPGVSPGAWYAGTGLMHPSDVQRMLVNPALNPFLLGALSRAPSAAEEHLGSIESRDPDNGGSGLR</sequence>
<accession>A0A7I4E193</accession>
<dbReference type="Pfam" id="PF00249">
    <property type="entry name" value="Myb_DNA-binding"/>
    <property type="match status" value="3"/>
</dbReference>
<keyword evidence="7" id="KW-1185">Reference proteome</keyword>
<dbReference type="Proteomes" id="UP000006727">
    <property type="component" value="Chromosome 4"/>
</dbReference>
<protein>
    <submittedName>
        <fullName evidence="6">Uncharacterized protein</fullName>
    </submittedName>
</protein>
<feature type="region of interest" description="Disordered" evidence="2">
    <location>
        <begin position="302"/>
        <end position="366"/>
    </location>
</feature>
<feature type="compositionally biased region" description="Basic and acidic residues" evidence="2">
    <location>
        <begin position="222"/>
        <end position="269"/>
    </location>
</feature>
<feature type="domain" description="SANT" evidence="4">
    <location>
        <begin position="1212"/>
        <end position="1264"/>
    </location>
</feature>
<feature type="domain" description="SANT" evidence="4">
    <location>
        <begin position="974"/>
        <end position="1025"/>
    </location>
</feature>
<dbReference type="Gene3D" id="1.20.58.1880">
    <property type="match status" value="2"/>
</dbReference>
<keyword evidence="1" id="KW-0175">Coiled coil</keyword>
<feature type="region of interest" description="Disordered" evidence="2">
    <location>
        <begin position="1"/>
        <end position="73"/>
    </location>
</feature>
<dbReference type="InterPro" id="IPR017930">
    <property type="entry name" value="Myb_dom"/>
</dbReference>
<dbReference type="GO" id="GO:0005634">
    <property type="term" value="C:nucleus"/>
    <property type="evidence" value="ECO:0000318"/>
    <property type="project" value="GO_Central"/>
</dbReference>
<evidence type="ECO:0000259" key="5">
    <source>
        <dbReference type="PROSITE" id="PS51294"/>
    </source>
</evidence>
<feature type="compositionally biased region" description="Low complexity" evidence="2">
    <location>
        <begin position="1148"/>
        <end position="1160"/>
    </location>
</feature>
<dbReference type="Gene3D" id="1.10.10.60">
    <property type="entry name" value="Homeodomain-like"/>
    <property type="match status" value="1"/>
</dbReference>
<feature type="compositionally biased region" description="Basic and acidic residues" evidence="2">
    <location>
        <begin position="36"/>
        <end position="60"/>
    </location>
</feature>
<dbReference type="Gramene" id="Pp3c4_6990V3.2">
    <property type="protein sequence ID" value="Pp3c4_6990V3.2"/>
    <property type="gene ID" value="Pp3c4_6990"/>
</dbReference>
<organism evidence="6 7">
    <name type="scientific">Physcomitrium patens</name>
    <name type="common">Spreading-leaved earth moss</name>
    <name type="synonym">Physcomitrella patens</name>
    <dbReference type="NCBI Taxonomy" id="3218"/>
    <lineage>
        <taxon>Eukaryota</taxon>
        <taxon>Viridiplantae</taxon>
        <taxon>Streptophyta</taxon>
        <taxon>Embryophyta</taxon>
        <taxon>Bryophyta</taxon>
        <taxon>Bryophytina</taxon>
        <taxon>Bryopsida</taxon>
        <taxon>Funariidae</taxon>
        <taxon>Funariales</taxon>
        <taxon>Funariaceae</taxon>
        <taxon>Physcomitrium</taxon>
    </lineage>
</organism>
<feature type="region of interest" description="Disordered" evidence="2">
    <location>
        <begin position="2361"/>
        <end position="2456"/>
    </location>
</feature>
<dbReference type="GeneID" id="112281923"/>
<feature type="compositionally biased region" description="Polar residues" evidence="2">
    <location>
        <begin position="302"/>
        <end position="315"/>
    </location>
</feature>
<dbReference type="CDD" id="cd00167">
    <property type="entry name" value="SANT"/>
    <property type="match status" value="2"/>
</dbReference>
<dbReference type="InterPro" id="IPR001005">
    <property type="entry name" value="SANT/Myb"/>
</dbReference>
<feature type="compositionally biased region" description="Basic and acidic residues" evidence="2">
    <location>
        <begin position="2382"/>
        <end position="2395"/>
    </location>
</feature>
<feature type="coiled-coil region" evidence="1">
    <location>
        <begin position="567"/>
        <end position="594"/>
    </location>
</feature>
<dbReference type="PANTHER" id="PTHR47340">
    <property type="entry name" value="DUPLICATED HOMEODOMAIN-LIKE SUPERFAMILY PROTEIN"/>
    <property type="match status" value="1"/>
</dbReference>
<dbReference type="SMART" id="SM00717">
    <property type="entry name" value="SANT"/>
    <property type="match status" value="3"/>
</dbReference>
<dbReference type="KEGG" id="ppp:112281923"/>
<feature type="region of interest" description="Disordered" evidence="2">
    <location>
        <begin position="1090"/>
        <end position="1197"/>
    </location>
</feature>
<dbReference type="InParanoid" id="A0A7I4E193"/>
<feature type="region of interest" description="Disordered" evidence="2">
    <location>
        <begin position="873"/>
        <end position="899"/>
    </location>
</feature>
<feature type="region of interest" description="Disordered" evidence="2">
    <location>
        <begin position="155"/>
        <end position="281"/>
    </location>
</feature>
<evidence type="ECO:0000313" key="6">
    <source>
        <dbReference type="EnsemblPlants" id="Pp3c4_6990V3.2"/>
    </source>
</evidence>
<evidence type="ECO:0000259" key="3">
    <source>
        <dbReference type="PROSITE" id="PS50090"/>
    </source>
</evidence>
<feature type="region of interest" description="Disordered" evidence="2">
    <location>
        <begin position="1459"/>
        <end position="1484"/>
    </location>
</feature>
<feature type="domain" description="HTH myb-type" evidence="5">
    <location>
        <begin position="1217"/>
        <end position="1264"/>
    </location>
</feature>
<feature type="region of interest" description="Disordered" evidence="2">
    <location>
        <begin position="2616"/>
        <end position="2635"/>
    </location>
</feature>
<proteinExistence type="predicted"/>
<dbReference type="GO" id="GO:0006355">
    <property type="term" value="P:regulation of DNA-templated transcription"/>
    <property type="evidence" value="ECO:0000318"/>
    <property type="project" value="GO_Central"/>
</dbReference>
<dbReference type="OrthoDB" id="10258692at2759"/>
<feature type="compositionally biased region" description="Basic and acidic residues" evidence="2">
    <location>
        <begin position="1744"/>
        <end position="1755"/>
    </location>
</feature>
<dbReference type="PROSITE" id="PS51293">
    <property type="entry name" value="SANT"/>
    <property type="match status" value="2"/>
</dbReference>
<feature type="compositionally biased region" description="Polar residues" evidence="2">
    <location>
        <begin position="329"/>
        <end position="343"/>
    </location>
</feature>
<feature type="compositionally biased region" description="Polar residues" evidence="2">
    <location>
        <begin position="2152"/>
        <end position="2165"/>
    </location>
</feature>
<evidence type="ECO:0000256" key="1">
    <source>
        <dbReference type="SAM" id="Coils"/>
    </source>
</evidence>
<dbReference type="RefSeq" id="XP_024374726.1">
    <property type="nucleotide sequence ID" value="XM_024518958.2"/>
</dbReference>